<gene>
    <name evidence="2" type="ORF">PAPYR_5613</name>
</gene>
<feature type="compositionally biased region" description="Polar residues" evidence="1">
    <location>
        <begin position="179"/>
        <end position="200"/>
    </location>
</feature>
<feature type="region of interest" description="Disordered" evidence="1">
    <location>
        <begin position="166"/>
        <end position="231"/>
    </location>
</feature>
<feature type="compositionally biased region" description="Polar residues" evidence="1">
    <location>
        <begin position="212"/>
        <end position="224"/>
    </location>
</feature>
<dbReference type="Proteomes" id="UP001141327">
    <property type="component" value="Unassembled WGS sequence"/>
</dbReference>
<name>A0ABQ8UHF9_9EUKA</name>
<organism evidence="2 3">
    <name type="scientific">Paratrimastix pyriformis</name>
    <dbReference type="NCBI Taxonomy" id="342808"/>
    <lineage>
        <taxon>Eukaryota</taxon>
        <taxon>Metamonada</taxon>
        <taxon>Preaxostyla</taxon>
        <taxon>Paratrimastigidae</taxon>
        <taxon>Paratrimastix</taxon>
    </lineage>
</organism>
<comment type="caution">
    <text evidence="2">The sequence shown here is derived from an EMBL/GenBank/DDBJ whole genome shotgun (WGS) entry which is preliminary data.</text>
</comment>
<accession>A0ABQ8UHF9</accession>
<sequence length="231" mass="25351">MMAEPGNLASSAPEPQTANEVIPEISHGLDEILGFVFPRGILRPRSWGALRVFSQFGNTLYDGFLHGGFKGKHALRDFEVRNLITEAEEADILAVFLPNWEKQVLSRTEKTSILQEAHDIALPNPTPHDVAENILGKVQRIDGKFPFAATQQAITTILNERLDALKRGRVNPKGGSRRPTGSTTMSATRAASGSAQQTRPSWDRSFGLAGTQRGSYVNTRNAPRQNLHGIE</sequence>
<keyword evidence="3" id="KW-1185">Reference proteome</keyword>
<evidence type="ECO:0000256" key="1">
    <source>
        <dbReference type="SAM" id="MobiDB-lite"/>
    </source>
</evidence>
<reference evidence="2" key="1">
    <citation type="journal article" date="2022" name="bioRxiv">
        <title>Genomics of Preaxostyla Flagellates Illuminates Evolutionary Transitions and the Path Towards Mitochondrial Loss.</title>
        <authorList>
            <person name="Novak L.V.F."/>
            <person name="Treitli S.C."/>
            <person name="Pyrih J."/>
            <person name="Halakuc P."/>
            <person name="Pipaliya S.V."/>
            <person name="Vacek V."/>
            <person name="Brzon O."/>
            <person name="Soukal P."/>
            <person name="Eme L."/>
            <person name="Dacks J.B."/>
            <person name="Karnkowska A."/>
            <person name="Elias M."/>
            <person name="Hampl V."/>
        </authorList>
    </citation>
    <scope>NUCLEOTIDE SEQUENCE</scope>
    <source>
        <strain evidence="2">RCP-MX</strain>
    </source>
</reference>
<evidence type="ECO:0000313" key="2">
    <source>
        <dbReference type="EMBL" id="KAJ4458639.1"/>
    </source>
</evidence>
<evidence type="ECO:0000313" key="3">
    <source>
        <dbReference type="Proteomes" id="UP001141327"/>
    </source>
</evidence>
<dbReference type="EMBL" id="JAPMOS010000027">
    <property type="protein sequence ID" value="KAJ4458639.1"/>
    <property type="molecule type" value="Genomic_DNA"/>
</dbReference>
<proteinExistence type="predicted"/>
<protein>
    <submittedName>
        <fullName evidence="2">Uncharacterized protein</fullName>
    </submittedName>
</protein>